<feature type="compositionally biased region" description="Gly residues" evidence="1">
    <location>
        <begin position="92"/>
        <end position="109"/>
    </location>
</feature>
<keyword evidence="3" id="KW-1185">Reference proteome</keyword>
<dbReference type="InParanoid" id="Q7UWF5"/>
<dbReference type="OrthoDB" id="214456at2"/>
<dbReference type="STRING" id="243090.RB2075"/>
<feature type="region of interest" description="Disordered" evidence="1">
    <location>
        <begin position="68"/>
        <end position="131"/>
    </location>
</feature>
<dbReference type="KEGG" id="rba:RB2075"/>
<evidence type="ECO:0000313" key="3">
    <source>
        <dbReference type="Proteomes" id="UP000001025"/>
    </source>
</evidence>
<dbReference type="HOGENOM" id="CLU_911767_0_0_0"/>
<accession>Q7UWF5</accession>
<dbReference type="AlphaFoldDB" id="Q7UWF5"/>
<evidence type="ECO:0000256" key="1">
    <source>
        <dbReference type="SAM" id="MobiDB-lite"/>
    </source>
</evidence>
<evidence type="ECO:0000313" key="2">
    <source>
        <dbReference type="EMBL" id="CAD72408.1"/>
    </source>
</evidence>
<reference evidence="2 3" key="1">
    <citation type="journal article" date="2003" name="Proc. Natl. Acad. Sci. U.S.A.">
        <title>Complete genome sequence of the marine planctomycete Pirellula sp. strain 1.</title>
        <authorList>
            <person name="Gloeckner F.O."/>
            <person name="Kube M."/>
            <person name="Bauer M."/>
            <person name="Teeling H."/>
            <person name="Lombardot T."/>
            <person name="Ludwig W."/>
            <person name="Gade D."/>
            <person name="Beck A."/>
            <person name="Borzym K."/>
            <person name="Heitmann K."/>
            <person name="Rabus R."/>
            <person name="Schlesner H."/>
            <person name="Amann R."/>
            <person name="Reinhardt R."/>
        </authorList>
    </citation>
    <scope>NUCLEOTIDE SEQUENCE [LARGE SCALE GENOMIC DNA]</scope>
    <source>
        <strain evidence="3">DSM 10527 / NCIMB 13988 / SH1</strain>
    </source>
</reference>
<gene>
    <name evidence="2" type="ordered locus">RB2075</name>
</gene>
<sequence length="305" mass="32709">MGKRLSILRWRRVIASANNQSTFNLDRNVPQPPPMRRSMHPVPTTDDLSRDRIASVVSFRFLAIAVPMNSDTPSEPPFDGPPNDDDGAAGKPPGGDLPGGGQWGDGVPEGGQPADGQPGTPMPGNNPAAENPAVRARVPDHVAGGCFSTGAIVMTGPSEFIVDFLQTVGRPHRVAVRVVIPHAVMPQFVDALQKNLDLYKGRFGDPVMPTPTPNPNAEQRRPTPQEIYDDLKLPDEVLSGTYANGVMIGHGATEFGLDFLTSFFPQSAVSARVFLAAGQVPRLLDSLRGATKQLEDRRKGNEGNQ</sequence>
<dbReference type="PATRIC" id="fig|243090.15.peg.949"/>
<organism evidence="2 3">
    <name type="scientific">Rhodopirellula baltica (strain DSM 10527 / NCIMB 13988 / SH1)</name>
    <dbReference type="NCBI Taxonomy" id="243090"/>
    <lineage>
        <taxon>Bacteria</taxon>
        <taxon>Pseudomonadati</taxon>
        <taxon>Planctomycetota</taxon>
        <taxon>Planctomycetia</taxon>
        <taxon>Pirellulales</taxon>
        <taxon>Pirellulaceae</taxon>
        <taxon>Rhodopirellula</taxon>
    </lineage>
</organism>
<protein>
    <recommendedName>
        <fullName evidence="4">DUF3467 domain-containing protein</fullName>
    </recommendedName>
</protein>
<dbReference type="eggNOG" id="ENOG5030UF1">
    <property type="taxonomic scope" value="Bacteria"/>
</dbReference>
<dbReference type="EnsemblBacteria" id="CAD72408">
    <property type="protein sequence ID" value="CAD72408"/>
    <property type="gene ID" value="RB2075"/>
</dbReference>
<feature type="region of interest" description="Disordered" evidence="1">
    <location>
        <begin position="23"/>
        <end position="48"/>
    </location>
</feature>
<name>Q7UWF5_RHOBA</name>
<evidence type="ECO:0008006" key="4">
    <source>
        <dbReference type="Google" id="ProtNLM"/>
    </source>
</evidence>
<proteinExistence type="predicted"/>
<dbReference type="Pfam" id="PF11950">
    <property type="entry name" value="DUF3467"/>
    <property type="match status" value="2"/>
</dbReference>
<dbReference type="InterPro" id="IPR021857">
    <property type="entry name" value="DUF3467"/>
</dbReference>
<dbReference type="Proteomes" id="UP000001025">
    <property type="component" value="Chromosome"/>
</dbReference>
<dbReference type="EMBL" id="BX294136">
    <property type="protein sequence ID" value="CAD72408.1"/>
    <property type="molecule type" value="Genomic_DNA"/>
</dbReference>